<evidence type="ECO:0000256" key="1">
    <source>
        <dbReference type="SAM" id="MobiDB-lite"/>
    </source>
</evidence>
<feature type="transmembrane region" description="Helical" evidence="2">
    <location>
        <begin position="30"/>
        <end position="49"/>
    </location>
</feature>
<keyword evidence="2" id="KW-0812">Transmembrane</keyword>
<feature type="transmembrane region" description="Helical" evidence="2">
    <location>
        <begin position="5"/>
        <end position="24"/>
    </location>
</feature>
<organism evidence="3 4">
    <name type="scientific">Brevirhabdus pacifica</name>
    <dbReference type="NCBI Taxonomy" id="1267768"/>
    <lineage>
        <taxon>Bacteria</taxon>
        <taxon>Pseudomonadati</taxon>
        <taxon>Pseudomonadota</taxon>
        <taxon>Alphaproteobacteria</taxon>
        <taxon>Rhodobacterales</taxon>
        <taxon>Paracoccaceae</taxon>
        <taxon>Brevirhabdus</taxon>
    </lineage>
</organism>
<evidence type="ECO:0000313" key="3">
    <source>
        <dbReference type="EMBL" id="APX90636.1"/>
    </source>
</evidence>
<evidence type="ECO:0000313" key="4">
    <source>
        <dbReference type="Proteomes" id="UP000187266"/>
    </source>
</evidence>
<dbReference type="Proteomes" id="UP000187266">
    <property type="component" value="Chromosome"/>
</dbReference>
<keyword evidence="2" id="KW-1133">Transmembrane helix</keyword>
<feature type="compositionally biased region" description="Low complexity" evidence="1">
    <location>
        <begin position="65"/>
        <end position="78"/>
    </location>
</feature>
<reference evidence="3 4" key="1">
    <citation type="submission" date="2017-01" db="EMBL/GenBank/DDBJ databases">
        <title>Genomic analysis of Xuhuaishuia manganoxidans DY6-4.</title>
        <authorList>
            <person name="Wang X."/>
        </authorList>
    </citation>
    <scope>NUCLEOTIDE SEQUENCE [LARGE SCALE GENOMIC DNA]</scope>
    <source>
        <strain evidence="3 4">DY6-4</strain>
    </source>
</reference>
<gene>
    <name evidence="3" type="ORF">BV394_13675</name>
</gene>
<dbReference type="AlphaFoldDB" id="A0A1U7DKW8"/>
<proteinExistence type="predicted"/>
<name>A0A1U7DKW8_9RHOB</name>
<accession>A0A1U7DKW8</accession>
<protein>
    <submittedName>
        <fullName evidence="3">Uncharacterized protein</fullName>
    </submittedName>
</protein>
<feature type="region of interest" description="Disordered" evidence="1">
    <location>
        <begin position="59"/>
        <end position="78"/>
    </location>
</feature>
<keyword evidence="2" id="KW-0472">Membrane</keyword>
<dbReference type="EMBL" id="CP019124">
    <property type="protein sequence ID" value="APX90636.1"/>
    <property type="molecule type" value="Genomic_DNA"/>
</dbReference>
<dbReference type="RefSeq" id="WP_076980653.1">
    <property type="nucleotide sequence ID" value="NZ_CP019124.1"/>
</dbReference>
<evidence type="ECO:0000256" key="2">
    <source>
        <dbReference type="SAM" id="Phobius"/>
    </source>
</evidence>
<sequence>MSLFFFLKGALIGYLFAVVTILNLEIGDLTTVIGIAAGCLALYSAFAFLHDSKPIRKRARKAEGSPAATPASTAPAKPAVNAVSAPAIDVLRPTHNTPQSAIVAARNRIRCRNTQSRLIGTA</sequence>
<accession>A0A2M9DBS6</accession>
<keyword evidence="4" id="KW-1185">Reference proteome</keyword>